<organism evidence="1 2">
    <name type="scientific">Clunio marinus</name>
    <dbReference type="NCBI Taxonomy" id="568069"/>
    <lineage>
        <taxon>Eukaryota</taxon>
        <taxon>Metazoa</taxon>
        <taxon>Ecdysozoa</taxon>
        <taxon>Arthropoda</taxon>
        <taxon>Hexapoda</taxon>
        <taxon>Insecta</taxon>
        <taxon>Pterygota</taxon>
        <taxon>Neoptera</taxon>
        <taxon>Endopterygota</taxon>
        <taxon>Diptera</taxon>
        <taxon>Nematocera</taxon>
        <taxon>Chironomoidea</taxon>
        <taxon>Chironomidae</taxon>
        <taxon>Clunio</taxon>
    </lineage>
</organism>
<evidence type="ECO:0000313" key="2">
    <source>
        <dbReference type="Proteomes" id="UP000183832"/>
    </source>
</evidence>
<dbReference type="EMBL" id="CVRI01000039">
    <property type="protein sequence ID" value="CRK94626.1"/>
    <property type="molecule type" value="Genomic_DNA"/>
</dbReference>
<keyword evidence="2" id="KW-1185">Reference proteome</keyword>
<gene>
    <name evidence="1" type="ORF">CLUMA_CG008126</name>
</gene>
<sequence length="66" mass="7592">MSVHDLNLNCFGKKKAITMTKAEMTLKIGRQLLNKWIFIKQNDVNTCCMNEKQTELFPSFVTILVA</sequence>
<dbReference type="Proteomes" id="UP000183832">
    <property type="component" value="Unassembled WGS sequence"/>
</dbReference>
<protein>
    <submittedName>
        <fullName evidence="1">CLUMA_CG008126, isoform A</fullName>
    </submittedName>
</protein>
<evidence type="ECO:0000313" key="1">
    <source>
        <dbReference type="EMBL" id="CRK94626.1"/>
    </source>
</evidence>
<proteinExistence type="predicted"/>
<reference evidence="1 2" key="1">
    <citation type="submission" date="2015-04" db="EMBL/GenBank/DDBJ databases">
        <authorList>
            <person name="Syromyatnikov M.Y."/>
            <person name="Popov V.N."/>
        </authorList>
    </citation>
    <scope>NUCLEOTIDE SEQUENCE [LARGE SCALE GENOMIC DNA]</scope>
</reference>
<dbReference type="AlphaFoldDB" id="A0A1J1I4E2"/>
<name>A0A1J1I4E2_9DIPT</name>
<accession>A0A1J1I4E2</accession>